<dbReference type="InterPro" id="IPR011049">
    <property type="entry name" value="Serralysin-like_metalloprot_C"/>
</dbReference>
<dbReference type="Gene3D" id="2.150.10.10">
    <property type="entry name" value="Serralysin-like metalloprotease, C-terminal"/>
    <property type="match status" value="1"/>
</dbReference>
<dbReference type="NCBIfam" id="NF033510">
    <property type="entry name" value="Ca_tandemer"/>
    <property type="match status" value="15"/>
</dbReference>
<feature type="domain" description="Bacterial Ig-like" evidence="2">
    <location>
        <begin position="843"/>
        <end position="921"/>
    </location>
</feature>
<dbReference type="STRING" id="1293045.H663_02295"/>
<evidence type="ECO:0000256" key="1">
    <source>
        <dbReference type="SAM" id="MobiDB-lite"/>
    </source>
</evidence>
<dbReference type="InterPro" id="IPR018511">
    <property type="entry name" value="Hemolysin-typ_Ca-bd_CS"/>
</dbReference>
<feature type="domain" description="Bacterial Ig-like" evidence="2">
    <location>
        <begin position="499"/>
        <end position="590"/>
    </location>
</feature>
<comment type="caution">
    <text evidence="3">The sequence shown here is derived from an EMBL/GenBank/DDBJ whole genome shotgun (WGS) entry which is preliminary data.</text>
</comment>
<feature type="region of interest" description="Disordered" evidence="1">
    <location>
        <begin position="500"/>
        <end position="520"/>
    </location>
</feature>
<dbReference type="Proteomes" id="UP000037507">
    <property type="component" value="Unassembled WGS sequence"/>
</dbReference>
<feature type="domain" description="Bacterial Ig-like" evidence="2">
    <location>
        <begin position="701"/>
        <end position="783"/>
    </location>
</feature>
<name>A0A2T7UGT2_9BURK</name>
<dbReference type="Gene3D" id="2.60.40.10">
    <property type="entry name" value="Immunoglobulins"/>
    <property type="match status" value="22"/>
</dbReference>
<dbReference type="PROSITE" id="PS00330">
    <property type="entry name" value="HEMOLYSIN_CALCIUM"/>
    <property type="match status" value="1"/>
</dbReference>
<proteinExistence type="predicted"/>
<keyword evidence="4" id="KW-1185">Reference proteome</keyword>
<feature type="domain" description="Bacterial Ig-like" evidence="2">
    <location>
        <begin position="279"/>
        <end position="380"/>
    </location>
</feature>
<feature type="domain" description="Bacterial Ig-like" evidence="2">
    <location>
        <begin position="1587"/>
        <end position="1680"/>
    </location>
</feature>
<protein>
    <submittedName>
        <fullName evidence="3">Ig-like domain repeat protein</fullName>
    </submittedName>
</protein>
<organism evidence="3 4">
    <name type="scientific">Limnohabitans planktonicus II-D5</name>
    <dbReference type="NCBI Taxonomy" id="1293045"/>
    <lineage>
        <taxon>Bacteria</taxon>
        <taxon>Pseudomonadati</taxon>
        <taxon>Pseudomonadota</taxon>
        <taxon>Betaproteobacteria</taxon>
        <taxon>Burkholderiales</taxon>
        <taxon>Comamonadaceae</taxon>
        <taxon>Limnohabitans</taxon>
    </lineage>
</organism>
<dbReference type="InterPro" id="IPR044016">
    <property type="entry name" value="Big_13"/>
</dbReference>
<feature type="domain" description="Bacterial Ig-like" evidence="2">
    <location>
        <begin position="929"/>
        <end position="1031"/>
    </location>
</feature>
<evidence type="ECO:0000313" key="4">
    <source>
        <dbReference type="Proteomes" id="UP000037507"/>
    </source>
</evidence>
<dbReference type="InterPro" id="IPR013783">
    <property type="entry name" value="Ig-like_fold"/>
</dbReference>
<evidence type="ECO:0000259" key="2">
    <source>
        <dbReference type="Pfam" id="PF19077"/>
    </source>
</evidence>
<dbReference type="RefSeq" id="WP_053169468.1">
    <property type="nucleotide sequence ID" value="NZ_LFYT02000004.1"/>
</dbReference>
<dbReference type="SUPFAM" id="SSF51120">
    <property type="entry name" value="beta-Roll"/>
    <property type="match status" value="1"/>
</dbReference>
<dbReference type="EMBL" id="LFYT02000004">
    <property type="protein sequence ID" value="PVE43909.1"/>
    <property type="molecule type" value="Genomic_DNA"/>
</dbReference>
<dbReference type="OrthoDB" id="8863465at2"/>
<gene>
    <name evidence="3" type="ORF">H663_005450</name>
</gene>
<evidence type="ECO:0000313" key="3">
    <source>
        <dbReference type="EMBL" id="PVE43909.1"/>
    </source>
</evidence>
<dbReference type="PRINTS" id="PR00313">
    <property type="entry name" value="CABNDNGRPT"/>
</dbReference>
<reference evidence="3" key="1">
    <citation type="submission" date="2017-04" db="EMBL/GenBank/DDBJ databases">
        <title>Unexpected and diverse lifestyles within the genus Limnohabitans.</title>
        <authorList>
            <person name="Kasalicky V."/>
            <person name="Mehrshad M."/>
            <person name="Andrei S.-A."/>
            <person name="Salcher M."/>
            <person name="Kratochvilova H."/>
            <person name="Simek K."/>
            <person name="Ghai R."/>
        </authorList>
    </citation>
    <scope>NUCLEOTIDE SEQUENCE [LARGE SCALE GENOMIC DNA]</scope>
    <source>
        <strain evidence="3">II-D5</strain>
    </source>
</reference>
<accession>A0A2T7UGT2</accession>
<sequence>MNTVTLRVPHITQAIERGQVLALQDVLRLERAGDDLLVWVQQVDGSVQLLRLTGFYEAGRDAVVEVTEANASGGTVLRVTAQTTVPPTVLDKQSALGPSAQEVEEGHGDVLWLQLLARDGLTQDALWGDLLGAVDAGSNVLAGVYQPVAQPEALLKFSDLLDTTARDLIDLSAPSLTMIAPPQLKDGTVNLNDASAGIDLRGQTEPNLSVTVTLQQGAQVWTFQTSANGQGAWALSLSSADWVRLQDGPATLSARTQDGVGNATSATLPGFEVHLTPPAAPTAVMEKTGTSAVQTNDSTPGFTGTGPAGGKVRWVLDANKDGQVDALESVFEVGVGANGRYSTTLANLPADGTYQWLLQSVDTYGNVSATTTTVALTLDTSPPMLSLNRPAALDDQQISAADAAAGTPFSGRAEPNLAVTLTLTQGTNVWTFQTQANAQGDWTYTLSQADWARLQTGSATLSARSQDVAGNVGQASLAEFAVRIIPPAAPTAVMVKTGTSDLQTNDSTPGFTGTGPAGGKVRWVPDDNRNGVIDGNESADLFEVSVDANGQYSTQLPALPEDGSYQWVLQSVDIYGNLSTTTTTVSLELDRQAPVLTLNAVTADDKIGYQEFVATTGIVLSGTGEAKGSVVLSLSQGSVSATLDPVQVDAAGRWSVTVSKAQWAAFSTGQVLVGVAHTDAAGNVATALTHSVPIRTTAVTPVSTIALADNQDTGRDATDGVTSIAAPQIKVSAAPNSWVRLLRDANTDGILQAGDAVLAELQTDASGQVLWTPSSALSEGVQHILALGWDPQTGSYSNVDPATGQVSQTLPRLMLTIDTQAPGSPQVNAVAFDNIIIPAESQTNQTISGTAEASADVSLTWSRGFNPVTVRADTAGNWQYTLTPELMTALGAGEVTLTVSQTDLAGNVGTGTGSLQFTVDTADLPAPYALALAAGLDTGRSPTDHVTQTQALTVTGRSGAGDAIDVFNDVNNNGVMDAGETLGSTTADGQGLFSVSHTFLVDGSFKLRAIAKDSSGKESGASQALTVTVDTQVNPVTDLKVSDNDVINLAKQSSGVNISGKGEAMADLALVFKGTGNQVLSTATGRVDAQGNWSVTLSAALIDQLGQGTVRVEVTQTDAAGNLSVVQTRDFDVDTVPPDAPASGSVQTAQDLNAQSELEGGLQWQELADGTSVAVALPANLGADGVVVLTWGNQVLRYQVTSDDLAAGVAQVAVSAETIVAAGDNVALSVSAVFEDSAGNFGPWTGSQVQPLQVLSGLAVSFSERPPGLVPLVDDYGRIMSGTYYTQKTEDFRVQLSGAAGSNVVIYEDTNGNSQFDNDERLARVQLDSSGQGLAILALTEGLHRLQSFATFQGLEQPTFQSELLVVVDTGVPAQPRVTIYDDKVNAAERDAGVLVSGTAEAHAELKVSLFNTRTGVAGQPFTVLANSAGQWSSRISLGQWAEVGDGPLQLSLTQTDLAGNTSAAQSVAISLDTTILAPTLNSVSTNDWVNAQEISDGSVTVSGGAEALAWVSVTLLGSSGSYGTSVQADANGYWSLPLTSTVLRTQLGEGTVAVSARQTDAAGNVSESVSRTFKIDTLVDAPVLDTISGNNRVNAVEADQGVQLTGSGEPGATVMVVCTLGAQSLAPRTAVVGSGGRWQLSLNSEAFETLGDGNWVVSVSEVDQAGNVSTATLGALTVDRSPIAGSVRVNPLSTDDVVSFAEQGSQLVISGTGPIGTQVSLSLQGSLGSVKLQALALVDAQGQWQATLTSQQMRGILGSGTVQVQAWAVDPASDRSTAVNTVVEHSFELEAAVPAPTLNQTSGDGFINAVEAANGAVVSGTGVAGNFVTLSLTGTAGNITRVVQVGQDNTWQVSLGFSDVQTLGQGAVQVQAIQRNGLSASAISSVAAAQQFIIDTEIPNAALPSDQSAANDYNASHELASGVTPEEAAAGVKVAVPLPANARAGDILQLFWGDQQVVHVLTAAQLAAFSGNDARLMVITVPGNTIARQGDGAVDVRVRVTDLAGNVGEMSTLVSQVAVDAPPLAPQMDTVMVDGYVNLAEFTADQTTPGSLSISGTTSTDGAVSVVLSRTVGGTPITITLSGTAVGGIWKVLLSHTQLSTLGEGTIEVAAQLTDGGGVKSAWSSGSFVFDKTLPEPVTLAHDQAAQAQNARGELAGGLIVMPDNRNLTEATDGTVVHVGLAGDAQSGDEVLLYWGSATGSGGVEVRTRLTQSDVNQGFVAVTVAESVITQVGDASSLRVEARSVDRAGNEGARFLVWQGTVDALPEAPTIVAVSADGQVNQQESLSNVLIEGAATLEQVVTVKILVGNATKFEKTATTSERNGQPHWWVSLTPSELATLGQGAVDVQAYQTDGTGNPSRLASSRFVIDTLPPAAPTVDAVTADNRVSFAESQAGVRVSGTGEPGASVSWVLTDGAGHLVSRTSILVNPQGVWSAPVLAADFAQLVQGTLKVTVLQSDAAGNVSPSTEKTFTYVSEPVSVPTITSVSGVSSSDIYFNAQDQITSGDQLVVSGSGVSGHQLRLDVRVAGVSYVIPAVTVSNNGSWTVTLTAEDLSRIGQGVTQIQAVQINAAGDESLPRVFDTFVIDTVLPQLNVAQLSANGLNGNAKEGDVITVTVQLSETVNVTLNGAALPKVGLLLGSQTVYAHYNATASQLAGGNRAVFTYTVQPGDTDSSGGVEWVTSAGQVAVDWNGAVVQDAAGNPAGSTIAQGMSNTVRVDTSAPSAPSIGGLVTPSGDVNGAVAASSLGGDYINKVEANQNQVVVKVNLSGTGALAGDRLQLSWGSQQLSPKVLSDAEITQGFASVTVPASTIGNVEGNIAITAKLVDAAGNVSSNSLPLEVKVDTIAPAALSVDAVLADDRVSFAEAQALLALGAGVSSALDVKGSGVVAGATLHVVLRQAGLASDIVLTPVISGTSWSIKAGDLGQALALLQDGSWDLVVYQTDAAGNDSTQTVRSVLLDRDVPAAPTILSLPQAGDGWINLADATLGVSVNVSLAGTRAKAGDALVVTGFPSEHRVILKTADLVAQTITVLVPQALIMQSAGTAPQSLNIATYIEDSGGNKSLPSNVIPVELDTLILPPVVVATTFADGITSAEASLPTGQVFTGRGVEAGAAVVVVMQGALGDSLRFPTTGRDDGTFAVTVMPSDFRILGSGSVSYTVIQTDKAGNVSTATSGSYNVTLTLSSPTLFDLTGDNLINALEAATTQTLSGLAQAGAQVKLRFFNAVTNVEFLPEKTVTATTAGTWSVPLTAQELQSLSPSGAATVLVKAQQSINGQTSDSSTLSFLIDRVPPAVSGAVTLFDANLDGAKNDGLVLTFSEPVLFSSLNALSSFTLPSGRTWGTGARIESFQSQTLNGAEYTSTLKIFLGTGANLVAGNTITLARAQVTDVVGNTAVSNAVFTVPSLTIPGTPVPPVTIATDNRINATELTQSTAVAFSHAAATAGTQLVVYLDGTEVKRQNMSINATSTSVSLTVAEWGAVSGQKSLVAQIVNPTTGATGAFSTPKPIALDFAVESAVQLAVASDTGTLGVFNSGDKVSLVFKEAVNLTTAALPAGLKASGLVAVDGIKQVGDTNTYATTWQVTLGTGTTLQAGQIVNLSAVRDMAGNTANLSTTVRADVFTPNPTLVIDTVASNNVLDASKKAAGVAVNIQLTGAQAGDVIQLTMDGEVVGTSTVLSNGQTSAAFNLSSSTWGGDGEHVLRANLLRAGQTTSSLNRSVYVAAEQKHWSTVYADTLWFDPDTLMSLKDGSQVTSWKSSNGTVTLVPRMGSVPKLTDASGHVALYFNGASSLYTTQKTAAPRLDVTGYSDFSMLKLLGYPPAWGYTMTREVDSSVSGTVYAFRHHFGGVNTSLSSHFAGKGVNVVTNAATVSSWMVMNGFNDTVSGSIAVNNRVLSTTLDTTMVQTGMKSSPGSVGTLAVGASGWTTSGGAEFVTGVMGDQIAFNQNLTAAMRGEVSTYLAAKYQTVGRLVAATGTAQTYDLSLSQNATPILDDLLQLNASDWGAGKDLVITAGADYVNTSAGDDRIEIKDAMFRHIDGGKGFDTLAWSNAYSGSSRLTLSDFVSNFRGDSGTSADNTRVNAAGYHRLLGIERLELTQSALASGATGKQVLTIAAADVGQLSDNNSLEVVLGGQDVLLTNGFTSRVAGNFLSNGIHFDTRYQSSVNGEEVSLLVKGGSGDPDPSDVTLMGSAFQLNFSAAMYGAAPVVGDFSIKAWSNGTLPGLTSVDSVNVKQGLYFGFNAAVTESLRIDYTGTLADETGRGFLHKTWGVGTDSNDTLDASSWTVAAAILGGGGNDAITGGANADLLIGGLGSDRLTGGLGSDRFVYKTVYQGVGGAGGLGGLTGDVITDFNTSLGKDADVLDMSDLFASSLGATGQASSDATKLIQGGYIDLVKTNTGKDLQVFVDRDGGGAMGLLVTLQNVDSYMTSTGETTEQLLQRLLTEGRMQVTHA</sequence>
<dbReference type="Pfam" id="PF19077">
    <property type="entry name" value="Big_13"/>
    <property type="match status" value="6"/>
</dbReference>